<evidence type="ECO:0000256" key="3">
    <source>
        <dbReference type="ARBA" id="ARBA00023014"/>
    </source>
</evidence>
<feature type="domain" description="4Fe-4S ferredoxin-type" evidence="4">
    <location>
        <begin position="2"/>
        <end position="31"/>
    </location>
</feature>
<reference evidence="6" key="1">
    <citation type="submission" date="2011-11" db="EMBL/GenBank/DDBJ databases">
        <title>Complete sequence of Desulfosporosinus orientis DSM 765.</title>
        <authorList>
            <person name="Lucas S."/>
            <person name="Han J."/>
            <person name="Lapidus A."/>
            <person name="Cheng J.-F."/>
            <person name="Goodwin L."/>
            <person name="Pitluck S."/>
            <person name="Peters L."/>
            <person name="Ovchinnikova G."/>
            <person name="Teshima H."/>
            <person name="Detter J.C."/>
            <person name="Han C."/>
            <person name="Tapia R."/>
            <person name="Land M."/>
            <person name="Hauser L."/>
            <person name="Kyrpides N."/>
            <person name="Ivanova N."/>
            <person name="Pagani I."/>
            <person name="Pester M."/>
            <person name="Spring S."/>
            <person name="Ollivier B."/>
            <person name="Rattei T."/>
            <person name="Klenk H.-P."/>
            <person name="Wagner M."/>
            <person name="Loy A."/>
            <person name="Woyke T."/>
        </authorList>
    </citation>
    <scope>NUCLEOTIDE SEQUENCE [LARGE SCALE GENOMIC DNA]</scope>
    <source>
        <strain evidence="6">ATCC 19365 / DSM 765 / NCIMB 8382 / VKM B-1628</strain>
    </source>
</reference>
<dbReference type="PROSITE" id="PS00198">
    <property type="entry name" value="4FE4S_FER_1"/>
    <property type="match status" value="1"/>
</dbReference>
<evidence type="ECO:0000313" key="6">
    <source>
        <dbReference type="Proteomes" id="UP000006346"/>
    </source>
</evidence>
<keyword evidence="1" id="KW-0479">Metal-binding</keyword>
<keyword evidence="6" id="KW-1185">Reference proteome</keyword>
<reference evidence="5 6" key="2">
    <citation type="journal article" date="2012" name="J. Bacteriol.">
        <title>Complete genome sequences of Desulfosporosinus orientis DSM765T, Desulfosporosinus youngiae DSM17734T, Desulfosporosinus meridiei DSM13257T, and Desulfosporosinus acidiphilus DSM22704T.</title>
        <authorList>
            <person name="Pester M."/>
            <person name="Brambilla E."/>
            <person name="Alazard D."/>
            <person name="Rattei T."/>
            <person name="Weinmaier T."/>
            <person name="Han J."/>
            <person name="Lucas S."/>
            <person name="Lapidus A."/>
            <person name="Cheng J.F."/>
            <person name="Goodwin L."/>
            <person name="Pitluck S."/>
            <person name="Peters L."/>
            <person name="Ovchinnikova G."/>
            <person name="Teshima H."/>
            <person name="Detter J.C."/>
            <person name="Han C.S."/>
            <person name="Tapia R."/>
            <person name="Land M.L."/>
            <person name="Hauser L."/>
            <person name="Kyrpides N.C."/>
            <person name="Ivanova N.N."/>
            <person name="Pagani I."/>
            <person name="Huntmann M."/>
            <person name="Wei C.L."/>
            <person name="Davenport K.W."/>
            <person name="Daligault H."/>
            <person name="Chain P.S."/>
            <person name="Chen A."/>
            <person name="Mavromatis K."/>
            <person name="Markowitz V."/>
            <person name="Szeto E."/>
            <person name="Mikhailova N."/>
            <person name="Pati A."/>
            <person name="Wagner M."/>
            <person name="Woyke T."/>
            <person name="Ollivier B."/>
            <person name="Klenk H.P."/>
            <person name="Spring S."/>
            <person name="Loy A."/>
        </authorList>
    </citation>
    <scope>NUCLEOTIDE SEQUENCE [LARGE SCALE GENOMIC DNA]</scope>
    <source>
        <strain evidence="6">ATCC 19365 / DSM 765 / NCIMB 8382 / VKM B-1628</strain>
    </source>
</reference>
<sequence>MAKLKLYIEKCKACGYCVPACPKDAISQSDKFNKKGFLPNTLSQVDINPLIVYPKGQGVRAVDALIINK</sequence>
<keyword evidence="2" id="KW-0408">Iron</keyword>
<dbReference type="RefSeq" id="WP_014183612.1">
    <property type="nucleotide sequence ID" value="NC_016584.1"/>
</dbReference>
<evidence type="ECO:0000313" key="5">
    <source>
        <dbReference type="EMBL" id="AET66791.1"/>
    </source>
</evidence>
<dbReference type="STRING" id="768706.Desor_1119"/>
<dbReference type="HOGENOM" id="CLU_2769095_0_0_9"/>
<accession>G7WAM3</accession>
<dbReference type="OrthoDB" id="9804603at2"/>
<organism evidence="5 6">
    <name type="scientific">Desulfosporosinus orientis (strain ATCC 19365 / DSM 765 / NCIMB 8382 / VKM B-1628 / Singapore I)</name>
    <name type="common">Desulfotomaculum orientis</name>
    <dbReference type="NCBI Taxonomy" id="768706"/>
    <lineage>
        <taxon>Bacteria</taxon>
        <taxon>Bacillati</taxon>
        <taxon>Bacillota</taxon>
        <taxon>Clostridia</taxon>
        <taxon>Eubacteriales</taxon>
        <taxon>Desulfitobacteriaceae</taxon>
        <taxon>Desulfosporosinus</taxon>
    </lineage>
</organism>
<dbReference type="GO" id="GO:0046872">
    <property type="term" value="F:metal ion binding"/>
    <property type="evidence" value="ECO:0007669"/>
    <property type="project" value="UniProtKB-KW"/>
</dbReference>
<dbReference type="KEGG" id="dor:Desor_1119"/>
<dbReference type="EMBL" id="CP003108">
    <property type="protein sequence ID" value="AET66791.1"/>
    <property type="molecule type" value="Genomic_DNA"/>
</dbReference>
<dbReference type="Proteomes" id="UP000006346">
    <property type="component" value="Chromosome"/>
</dbReference>
<dbReference type="InterPro" id="IPR017900">
    <property type="entry name" value="4Fe4S_Fe_S_CS"/>
</dbReference>
<proteinExistence type="predicted"/>
<dbReference type="InterPro" id="IPR017896">
    <property type="entry name" value="4Fe4S_Fe-S-bd"/>
</dbReference>
<dbReference type="GO" id="GO:0051536">
    <property type="term" value="F:iron-sulfur cluster binding"/>
    <property type="evidence" value="ECO:0007669"/>
    <property type="project" value="UniProtKB-KW"/>
</dbReference>
<protein>
    <submittedName>
        <fullName evidence="5">NADH:ubiquinone oxidoreductase chain I-like protein</fullName>
    </submittedName>
</protein>
<keyword evidence="5" id="KW-0830">Ubiquinone</keyword>
<dbReference type="PATRIC" id="fig|768706.3.peg.1096"/>
<dbReference type="PROSITE" id="PS51379">
    <property type="entry name" value="4FE4S_FER_2"/>
    <property type="match status" value="1"/>
</dbReference>
<dbReference type="Gene3D" id="3.30.70.20">
    <property type="match status" value="1"/>
</dbReference>
<evidence type="ECO:0000256" key="2">
    <source>
        <dbReference type="ARBA" id="ARBA00023004"/>
    </source>
</evidence>
<dbReference type="Gene3D" id="3.30.470.20">
    <property type="entry name" value="ATP-grasp fold, B domain"/>
    <property type="match status" value="1"/>
</dbReference>
<gene>
    <name evidence="5" type="ordered locus">Desor_1119</name>
</gene>
<name>G7WAM3_DESOD</name>
<dbReference type="SUPFAM" id="SSF54862">
    <property type="entry name" value="4Fe-4S ferredoxins"/>
    <property type="match status" value="1"/>
</dbReference>
<keyword evidence="3" id="KW-0411">Iron-sulfur</keyword>
<dbReference type="AlphaFoldDB" id="G7WAM3"/>
<dbReference type="eggNOG" id="COG1143">
    <property type="taxonomic scope" value="Bacteria"/>
</dbReference>
<dbReference type="Pfam" id="PF00037">
    <property type="entry name" value="Fer4"/>
    <property type="match status" value="1"/>
</dbReference>
<evidence type="ECO:0000259" key="4">
    <source>
        <dbReference type="PROSITE" id="PS51379"/>
    </source>
</evidence>
<evidence type="ECO:0000256" key="1">
    <source>
        <dbReference type="ARBA" id="ARBA00022723"/>
    </source>
</evidence>